<feature type="compositionally biased region" description="Polar residues" evidence="3">
    <location>
        <begin position="876"/>
        <end position="892"/>
    </location>
</feature>
<feature type="compositionally biased region" description="Polar residues" evidence="3">
    <location>
        <begin position="331"/>
        <end position="341"/>
    </location>
</feature>
<evidence type="ECO:0000256" key="3">
    <source>
        <dbReference type="SAM" id="MobiDB-lite"/>
    </source>
</evidence>
<feature type="compositionally biased region" description="Low complexity" evidence="3">
    <location>
        <begin position="285"/>
        <end position="300"/>
    </location>
</feature>
<dbReference type="AlphaFoldDB" id="A0A6F9DWW4"/>
<reference evidence="6" key="1">
    <citation type="submission" date="2020-04" db="EMBL/GenBank/DDBJ databases">
        <authorList>
            <person name="Neveu A P."/>
        </authorList>
    </citation>
    <scope>NUCLEOTIDE SEQUENCE</scope>
    <source>
        <tissue evidence="6">Whole embryo</tissue>
    </source>
</reference>
<evidence type="ECO:0000313" key="6">
    <source>
        <dbReference type="EMBL" id="CAB3267466.1"/>
    </source>
</evidence>
<dbReference type="GO" id="GO:0005634">
    <property type="term" value="C:nucleus"/>
    <property type="evidence" value="ECO:0007669"/>
    <property type="project" value="TreeGrafter"/>
</dbReference>
<feature type="compositionally biased region" description="Polar residues" evidence="3">
    <location>
        <begin position="969"/>
        <end position="983"/>
    </location>
</feature>
<dbReference type="EMBL" id="LR791604">
    <property type="protein sequence ID" value="CAB3267466.1"/>
    <property type="molecule type" value="mRNA"/>
</dbReference>
<dbReference type="InterPro" id="IPR014840">
    <property type="entry name" value="HRD"/>
</dbReference>
<dbReference type="Pfam" id="PF08729">
    <property type="entry name" value="HUN"/>
    <property type="match status" value="1"/>
</dbReference>
<dbReference type="PANTHER" id="PTHR21669">
    <property type="entry name" value="CAPZ-INTERACTING PROTEIN AND RELATED PROTEINS"/>
    <property type="match status" value="1"/>
</dbReference>
<feature type="domain" description="Hpc2-related" evidence="4">
    <location>
        <begin position="127"/>
        <end position="178"/>
    </location>
</feature>
<organism evidence="6">
    <name type="scientific">Phallusia mammillata</name>
    <dbReference type="NCBI Taxonomy" id="59560"/>
    <lineage>
        <taxon>Eukaryota</taxon>
        <taxon>Metazoa</taxon>
        <taxon>Chordata</taxon>
        <taxon>Tunicata</taxon>
        <taxon>Ascidiacea</taxon>
        <taxon>Phlebobranchia</taxon>
        <taxon>Ascidiidae</taxon>
        <taxon>Phallusia</taxon>
    </lineage>
</organism>
<feature type="compositionally biased region" description="Polar residues" evidence="3">
    <location>
        <begin position="944"/>
        <end position="959"/>
    </location>
</feature>
<gene>
    <name evidence="6" type="primary">Ubn2</name>
</gene>
<feature type="region of interest" description="Disordered" evidence="3">
    <location>
        <begin position="750"/>
        <end position="801"/>
    </location>
</feature>
<accession>A0A6F9DWW4</accession>
<sequence>MTSSDAASAVIIKIEWSRNHTYRTGCCQQNAEMDLMDQTPHGSKETVNKEKKVKKKNLRFKLSLTQTSDNACPEFSYVDLVKEANKKNKTKLTNGSHEENDPGKSEAEALAQYYEAKYGGAPIKKKRKRDRAKDLADVGYGYDETDPFVDNSECYDEVVPTSLTTQLGGFYINSGKLEFKHISDDSNIEQDDDEDDDESLPLSVHLKKRRKFVSDSDESGGDYKDSHILSKKKKGMKRKGSADIDKRRRKLSLQGKDKIGKLGKGAKKKQTKVQLLVAKAKAQHHLSSSGSDKSGTTKLSQHGHSLSNGRSSASASKGHERDLLDILNDQHNLSSNKSGSSPDMLGRDLSFKSPDADDLPLSIPNLVKEKISSLTKIAKSNEKEGKMKFFSPDVNKLLLGIEAGSQNLSNRERSGIYQHLTPHVPCSKDTLIKRMKKLHATKQDESLKQPLELLKKEIDGVMNEQIARYDHECAAQQLAKSDDRAALAASTDEDDDGTGTQAQGEEKTKRTYAPRRKFKWSEKLRELLHNVVKIKLEQFESKQRTNQTAEEHLKNFFENEVKYLWPKGWMQARTLFKESRECHGHLTGSLPKQKKMVGASKKTLTTTKTEKKLGNNFASTSPAPASNSSTFRSSNESDSFSATKASKQLFRDHKPDSGLCVSMNLDCDPVAEKLAGQKQSDLMHRAIASAQREAAAQKRTVPVKTTSLAKETNKGSFQPVGAVKDAPKLPHVDDRTIKVWHEANVKPSVASVSKPVIPPTRDTKHETNTVTKPSHMPSASSQSISKVQTKKTKAPGSHSQSAVLDQYNSDLLKYAMMLPPTATQMTMDKQMLDVFSSMRFPPLMSSPQMGGSSVDNMANFIKMQQAVLQNQLQQTSPSFNRNLPKSSPQSKPDTFKPTVATSKKTSPVSSGVAKTYVARSPATEPFVSSKSRQPKHASMHKTPSAATGATGETQKSHSVNGAVRYIDTSPRSSGHNSTVSKTNESQKKQTFVAPTAPPGGRYSMVHTTHAISRSPSDIMYMKGNTSPLPQVPLKHVSIAHGVSTAHAPQTQISSSSFTTPVYPYHNPVSIAASSPFSVGSMSVPRSSAISPLPSKTSPSHASFPTDAFLKFNQLPNTPLTKGPTSQLDRDKAAMDALLSAHLQGNRR</sequence>
<feature type="compositionally biased region" description="Polar residues" evidence="3">
    <location>
        <begin position="768"/>
        <end position="787"/>
    </location>
</feature>
<dbReference type="InterPro" id="IPR026947">
    <property type="entry name" value="UBN_middle_dom"/>
</dbReference>
<feature type="region of interest" description="Disordered" evidence="3">
    <location>
        <begin position="210"/>
        <end position="318"/>
    </location>
</feature>
<evidence type="ECO:0000259" key="5">
    <source>
        <dbReference type="Pfam" id="PF14075"/>
    </source>
</evidence>
<evidence type="ECO:0000256" key="1">
    <source>
        <dbReference type="ARBA" id="ARBA00009911"/>
    </source>
</evidence>
<feature type="region of interest" description="Disordered" evidence="3">
    <location>
        <begin position="586"/>
        <end position="638"/>
    </location>
</feature>
<keyword evidence="2" id="KW-0597">Phosphoprotein</keyword>
<feature type="region of interest" description="Disordered" evidence="3">
    <location>
        <begin position="484"/>
        <end position="512"/>
    </location>
</feature>
<evidence type="ECO:0000256" key="2">
    <source>
        <dbReference type="ARBA" id="ARBA00022553"/>
    </source>
</evidence>
<feature type="compositionally biased region" description="Polar residues" evidence="3">
    <location>
        <begin position="899"/>
        <end position="909"/>
    </location>
</feature>
<feature type="compositionally biased region" description="Basic residues" evidence="3">
    <location>
        <begin position="229"/>
        <end position="239"/>
    </location>
</feature>
<dbReference type="GO" id="GO:0006325">
    <property type="term" value="P:chromatin organization"/>
    <property type="evidence" value="ECO:0007669"/>
    <property type="project" value="TreeGrafter"/>
</dbReference>
<evidence type="ECO:0000259" key="4">
    <source>
        <dbReference type="Pfam" id="PF08729"/>
    </source>
</evidence>
<proteinExistence type="evidence at transcript level"/>
<feature type="compositionally biased region" description="Low complexity" evidence="3">
    <location>
        <begin position="615"/>
        <end position="638"/>
    </location>
</feature>
<protein>
    <submittedName>
        <fullName evidence="6">Ubinuclein-2</fullName>
    </submittedName>
</protein>
<dbReference type="PANTHER" id="PTHR21669:SF28">
    <property type="entry name" value="YEMANUCLEIN"/>
    <property type="match status" value="1"/>
</dbReference>
<feature type="region of interest" description="Disordered" evidence="3">
    <location>
        <begin position="331"/>
        <end position="351"/>
    </location>
</feature>
<name>A0A6F9DWW4_9ASCI</name>
<feature type="region of interest" description="Disordered" evidence="3">
    <location>
        <begin position="876"/>
        <end position="1002"/>
    </location>
</feature>
<dbReference type="Pfam" id="PF14075">
    <property type="entry name" value="UBN_AB"/>
    <property type="match status" value="1"/>
</dbReference>
<comment type="similarity">
    <text evidence="1">Belongs to the ubinuclein family.</text>
</comment>
<feature type="domain" description="Ubinuclein middle" evidence="5">
    <location>
        <begin position="359"/>
        <end position="577"/>
    </location>
</feature>